<dbReference type="KEGG" id="msk:MSUIS_01540"/>
<evidence type="ECO:0000313" key="2">
    <source>
        <dbReference type="Proteomes" id="UP000008645"/>
    </source>
</evidence>
<name>F0V325_MYCS3</name>
<dbReference type="EMBL" id="FQ790233">
    <property type="protein sequence ID" value="CBZ40247.1"/>
    <property type="molecule type" value="Genomic_DNA"/>
</dbReference>
<sequence>MIDKGRTQGGYFCKGWVGNINEKAFEIEKSKCEEKIKNIWKQDLEEQPQLWFRSDRKTVLSFFESYLNLSRDKNHFLRWKEEGEWETNGRSCSHKKDINEEGKIVVGCE</sequence>
<reference evidence="1 2" key="1">
    <citation type="journal article" date="2011" name="J. Bacteriol.">
        <title>Complete genome sequence of the hemotrophic Mycoplasma suis strain KI3806.</title>
        <authorList>
            <person name="Oehlerking J."/>
            <person name="Kube M."/>
            <person name="Felder K.M."/>
            <person name="Matter D."/>
            <person name="Wittenbrink M.M."/>
            <person name="Schwarzenbach S."/>
            <person name="Kramer M.M."/>
            <person name="Hoelzle K."/>
            <person name="Hoelzle L.E."/>
        </authorList>
    </citation>
    <scope>NUCLEOTIDE SEQUENCE [LARGE SCALE GENOMIC DNA]</scope>
    <source>
        <strain evidence="2">KI_3806</strain>
    </source>
</reference>
<dbReference type="Proteomes" id="UP000008645">
    <property type="component" value="Chromosome"/>
</dbReference>
<gene>
    <name evidence="1" type="ORF">MSUIS_01540</name>
</gene>
<protein>
    <submittedName>
        <fullName evidence="1">Uncharacterized protein</fullName>
    </submittedName>
</protein>
<dbReference type="HOGENOM" id="CLU_2180970_0_0_14"/>
<proteinExistence type="predicted"/>
<organism evidence="1 2">
    <name type="scientific">Mycoplasma suis (strain KI_3806)</name>
    <dbReference type="NCBI Taxonomy" id="708248"/>
    <lineage>
        <taxon>Bacteria</taxon>
        <taxon>Bacillati</taxon>
        <taxon>Mycoplasmatota</taxon>
        <taxon>Mollicutes</taxon>
        <taxon>Mycoplasmataceae</taxon>
        <taxon>Mycoplasma</taxon>
    </lineage>
</organism>
<dbReference type="AlphaFoldDB" id="F0V325"/>
<accession>F0V325</accession>
<evidence type="ECO:0000313" key="1">
    <source>
        <dbReference type="EMBL" id="CBZ40247.1"/>
    </source>
</evidence>